<proteinExistence type="predicted"/>
<gene>
    <name evidence="1" type="ORF">BDV98DRAFT_589837</name>
</gene>
<evidence type="ECO:0000313" key="2">
    <source>
        <dbReference type="Proteomes" id="UP000305067"/>
    </source>
</evidence>
<evidence type="ECO:0008006" key="3">
    <source>
        <dbReference type="Google" id="ProtNLM"/>
    </source>
</evidence>
<dbReference type="EMBL" id="ML178817">
    <property type="protein sequence ID" value="TFL05116.1"/>
    <property type="molecule type" value="Genomic_DNA"/>
</dbReference>
<dbReference type="AlphaFoldDB" id="A0A5C3QSY6"/>
<dbReference type="Proteomes" id="UP000305067">
    <property type="component" value="Unassembled WGS sequence"/>
</dbReference>
<organism evidence="1 2">
    <name type="scientific">Pterulicium gracile</name>
    <dbReference type="NCBI Taxonomy" id="1884261"/>
    <lineage>
        <taxon>Eukaryota</taxon>
        <taxon>Fungi</taxon>
        <taxon>Dikarya</taxon>
        <taxon>Basidiomycota</taxon>
        <taxon>Agaricomycotina</taxon>
        <taxon>Agaricomycetes</taxon>
        <taxon>Agaricomycetidae</taxon>
        <taxon>Agaricales</taxon>
        <taxon>Pleurotineae</taxon>
        <taxon>Pterulaceae</taxon>
        <taxon>Pterulicium</taxon>
    </lineage>
</organism>
<sequence>MVSRSGCSIRSLDISHCWSAEETDDISGEVLTAIPPFFSEVCQDVEDLILVTGSYKQEDIYDCIPILQKMVVGKNNTNLQNFPRLKRLQIKDLQLDPILLAHVIQSRQDHTFQKDSVVASLERVEIAYKNQFGQKNSMAEYYSDTLNAVLSNNEVHSKCEVVVDP</sequence>
<name>A0A5C3QSY6_9AGAR</name>
<accession>A0A5C3QSY6</accession>
<reference evidence="1 2" key="1">
    <citation type="journal article" date="2019" name="Nat. Ecol. Evol.">
        <title>Megaphylogeny resolves global patterns of mushroom evolution.</title>
        <authorList>
            <person name="Varga T."/>
            <person name="Krizsan K."/>
            <person name="Foldi C."/>
            <person name="Dima B."/>
            <person name="Sanchez-Garcia M."/>
            <person name="Sanchez-Ramirez S."/>
            <person name="Szollosi G.J."/>
            <person name="Szarkandi J.G."/>
            <person name="Papp V."/>
            <person name="Albert L."/>
            <person name="Andreopoulos W."/>
            <person name="Angelini C."/>
            <person name="Antonin V."/>
            <person name="Barry K.W."/>
            <person name="Bougher N.L."/>
            <person name="Buchanan P."/>
            <person name="Buyck B."/>
            <person name="Bense V."/>
            <person name="Catcheside P."/>
            <person name="Chovatia M."/>
            <person name="Cooper J."/>
            <person name="Damon W."/>
            <person name="Desjardin D."/>
            <person name="Finy P."/>
            <person name="Geml J."/>
            <person name="Haridas S."/>
            <person name="Hughes K."/>
            <person name="Justo A."/>
            <person name="Karasinski D."/>
            <person name="Kautmanova I."/>
            <person name="Kiss B."/>
            <person name="Kocsube S."/>
            <person name="Kotiranta H."/>
            <person name="LaButti K.M."/>
            <person name="Lechner B.E."/>
            <person name="Liimatainen K."/>
            <person name="Lipzen A."/>
            <person name="Lukacs Z."/>
            <person name="Mihaltcheva S."/>
            <person name="Morgado L.N."/>
            <person name="Niskanen T."/>
            <person name="Noordeloos M.E."/>
            <person name="Ohm R.A."/>
            <person name="Ortiz-Santana B."/>
            <person name="Ovrebo C."/>
            <person name="Racz N."/>
            <person name="Riley R."/>
            <person name="Savchenko A."/>
            <person name="Shiryaev A."/>
            <person name="Soop K."/>
            <person name="Spirin V."/>
            <person name="Szebenyi C."/>
            <person name="Tomsovsky M."/>
            <person name="Tulloss R.E."/>
            <person name="Uehling J."/>
            <person name="Grigoriev I.V."/>
            <person name="Vagvolgyi C."/>
            <person name="Papp T."/>
            <person name="Martin F.M."/>
            <person name="Miettinen O."/>
            <person name="Hibbett D.S."/>
            <person name="Nagy L.G."/>
        </authorList>
    </citation>
    <scope>NUCLEOTIDE SEQUENCE [LARGE SCALE GENOMIC DNA]</scope>
    <source>
        <strain evidence="1 2">CBS 309.79</strain>
    </source>
</reference>
<protein>
    <recommendedName>
        <fullName evidence="3">F-box domain-containing protein</fullName>
    </recommendedName>
</protein>
<evidence type="ECO:0000313" key="1">
    <source>
        <dbReference type="EMBL" id="TFL05116.1"/>
    </source>
</evidence>
<keyword evidence="2" id="KW-1185">Reference proteome</keyword>